<dbReference type="InterPro" id="IPR036390">
    <property type="entry name" value="WH_DNA-bd_sf"/>
</dbReference>
<protein>
    <recommendedName>
        <fullName evidence="5">Heat-inducible transcription repressor HrcA</fullName>
    </recommendedName>
</protein>
<dbReference type="SUPFAM" id="SSF55781">
    <property type="entry name" value="GAF domain-like"/>
    <property type="match status" value="1"/>
</dbReference>
<keyword evidence="2 5" id="KW-0805">Transcription regulation</keyword>
<evidence type="ECO:0000256" key="3">
    <source>
        <dbReference type="ARBA" id="ARBA00023016"/>
    </source>
</evidence>
<proteinExistence type="inferred from homology"/>
<keyword evidence="3 5" id="KW-0346">Stress response</keyword>
<reference evidence="7 8" key="1">
    <citation type="journal article" date="2020" name="ISME J.">
        <title>Comparative genomics reveals insights into cyanobacterial evolution and habitat adaptation.</title>
        <authorList>
            <person name="Chen M.Y."/>
            <person name="Teng W.K."/>
            <person name="Zhao L."/>
            <person name="Hu C.X."/>
            <person name="Zhou Y.K."/>
            <person name="Han B.P."/>
            <person name="Song L.R."/>
            <person name="Shu W.S."/>
        </authorList>
    </citation>
    <scope>NUCLEOTIDE SEQUENCE [LARGE SCALE GENOMIC DNA]</scope>
    <source>
        <strain evidence="7 8">FACHB-391</strain>
    </source>
</reference>
<dbReference type="NCBIfam" id="TIGR00331">
    <property type="entry name" value="hrcA"/>
    <property type="match status" value="1"/>
</dbReference>
<evidence type="ECO:0000256" key="2">
    <source>
        <dbReference type="ARBA" id="ARBA00023015"/>
    </source>
</evidence>
<dbReference type="SUPFAM" id="SSF46785">
    <property type="entry name" value="Winged helix' DNA-binding domain"/>
    <property type="match status" value="1"/>
</dbReference>
<dbReference type="RefSeq" id="WP_190894462.1">
    <property type="nucleotide sequence ID" value="NZ_JACJTE010000016.1"/>
</dbReference>
<evidence type="ECO:0000313" key="8">
    <source>
        <dbReference type="Proteomes" id="UP000604661"/>
    </source>
</evidence>
<dbReference type="InterPro" id="IPR021153">
    <property type="entry name" value="HrcA_C"/>
</dbReference>
<gene>
    <name evidence="5 7" type="primary">hrcA</name>
    <name evidence="7" type="ORF">H6G95_16030</name>
</gene>
<dbReference type="EMBL" id="JACJTE010000016">
    <property type="protein sequence ID" value="MBD2562100.1"/>
    <property type="molecule type" value="Genomic_DNA"/>
</dbReference>
<dbReference type="PIRSF" id="PIRSF005485">
    <property type="entry name" value="HrcA"/>
    <property type="match status" value="1"/>
</dbReference>
<evidence type="ECO:0000256" key="5">
    <source>
        <dbReference type="HAMAP-Rule" id="MF_00081"/>
    </source>
</evidence>
<name>A0ABR8EVX6_NOSLI</name>
<dbReference type="PANTHER" id="PTHR34824">
    <property type="entry name" value="HEAT-INDUCIBLE TRANSCRIPTION REPRESSOR HRCA"/>
    <property type="match status" value="1"/>
</dbReference>
<dbReference type="Proteomes" id="UP000604661">
    <property type="component" value="Unassembled WGS sequence"/>
</dbReference>
<dbReference type="HAMAP" id="MF_00081">
    <property type="entry name" value="HrcA"/>
    <property type="match status" value="1"/>
</dbReference>
<comment type="function">
    <text evidence="5">Negative regulator of class I heat shock genes (grpE-dnaK-dnaJ and groELS operons). Prevents heat-shock induction of these operons.</text>
</comment>
<dbReference type="InterPro" id="IPR036388">
    <property type="entry name" value="WH-like_DNA-bd_sf"/>
</dbReference>
<dbReference type="Gene3D" id="1.10.10.10">
    <property type="entry name" value="Winged helix-like DNA-binding domain superfamily/Winged helix DNA-binding domain"/>
    <property type="match status" value="1"/>
</dbReference>
<evidence type="ECO:0000259" key="6">
    <source>
        <dbReference type="Pfam" id="PF01628"/>
    </source>
</evidence>
<organism evidence="7 8">
    <name type="scientific">Nostoc linckia FACHB-391</name>
    <dbReference type="NCBI Taxonomy" id="2692906"/>
    <lineage>
        <taxon>Bacteria</taxon>
        <taxon>Bacillati</taxon>
        <taxon>Cyanobacteriota</taxon>
        <taxon>Cyanophyceae</taxon>
        <taxon>Nostocales</taxon>
        <taxon>Nostocaceae</taxon>
        <taxon>Nostoc</taxon>
    </lineage>
</organism>
<dbReference type="InterPro" id="IPR002571">
    <property type="entry name" value="HrcA"/>
</dbReference>
<dbReference type="InterPro" id="IPR029016">
    <property type="entry name" value="GAF-like_dom_sf"/>
</dbReference>
<comment type="similarity">
    <text evidence="5">Belongs to the HrcA family.</text>
</comment>
<comment type="caution">
    <text evidence="7">The sequence shown here is derived from an EMBL/GenBank/DDBJ whole genome shotgun (WGS) entry which is preliminary data.</text>
</comment>
<keyword evidence="1 5" id="KW-0678">Repressor</keyword>
<dbReference type="Pfam" id="PF01628">
    <property type="entry name" value="HrcA"/>
    <property type="match status" value="1"/>
</dbReference>
<dbReference type="Gene3D" id="3.30.450.40">
    <property type="match status" value="1"/>
</dbReference>
<keyword evidence="8" id="KW-1185">Reference proteome</keyword>
<dbReference type="Gene3D" id="3.30.390.60">
    <property type="entry name" value="Heat-inducible transcription repressor hrca homolog, domain 3"/>
    <property type="match status" value="1"/>
</dbReference>
<keyword evidence="4 5" id="KW-0804">Transcription</keyword>
<dbReference type="InterPro" id="IPR023120">
    <property type="entry name" value="WHTH_transcript_rep_HrcA_IDD"/>
</dbReference>
<feature type="domain" description="Heat-inducible transcription repressor HrcA C-terminal" evidence="6">
    <location>
        <begin position="129"/>
        <end position="364"/>
    </location>
</feature>
<evidence type="ECO:0000313" key="7">
    <source>
        <dbReference type="EMBL" id="MBD2562100.1"/>
    </source>
</evidence>
<accession>A0ABR8EVX6</accession>
<sequence length="383" mass="43032">MEVQLTNRQQHILWATVRHYIATAEPVGSKALIEEYDLGVSSATIRNVMGVLEKSGLLYQPHTSAGRIPSDSGYRIYVDQLITPSLRSRSVSQTDATRSLLPQSGTEYLGREVELALQNRLQWEDWSLETLLQGAAQILATLSGCISLITMPQTTTALLRHLQLVQIEAGRIMLIVVTDGYETHSKLMDLSPTPEETQRDSEVIDRELQIVSNFLNSHLRGRSLLELANLNWSELDQEFQRYGEFLKNSVAELTRRTHAPTATQIMVRGVSEVLRQPEFSQLQQVQTIIHLLEEEQDQLWRLIFEEPEQEDVGKSRVTVRIGAENPLEPIRTCTLISSNYRRGSIPVGSVGVLGPTRLDYESAIAVVASAADYLSEAFSYFNP</sequence>
<evidence type="ECO:0000256" key="1">
    <source>
        <dbReference type="ARBA" id="ARBA00022491"/>
    </source>
</evidence>
<dbReference type="PANTHER" id="PTHR34824:SF1">
    <property type="entry name" value="HEAT-INDUCIBLE TRANSCRIPTION REPRESSOR HRCA"/>
    <property type="match status" value="1"/>
</dbReference>
<evidence type="ECO:0000256" key="4">
    <source>
        <dbReference type="ARBA" id="ARBA00023163"/>
    </source>
</evidence>